<gene>
    <name evidence="2" type="ORF">AAG747_10430</name>
</gene>
<dbReference type="EMBL" id="JBDKWZ010000005">
    <property type="protein sequence ID" value="MEN7548325.1"/>
    <property type="molecule type" value="Genomic_DNA"/>
</dbReference>
<protein>
    <recommendedName>
        <fullName evidence="4">50S ribosomal protein L29</fullName>
    </recommendedName>
</protein>
<name>A0AAW9S794_9BACT</name>
<dbReference type="RefSeq" id="WP_346821104.1">
    <property type="nucleotide sequence ID" value="NZ_JBDKWZ010000005.1"/>
</dbReference>
<keyword evidence="1" id="KW-0175">Coiled coil</keyword>
<accession>A0AAW9S794</accession>
<evidence type="ECO:0000256" key="1">
    <source>
        <dbReference type="SAM" id="Coils"/>
    </source>
</evidence>
<dbReference type="Proteomes" id="UP001403385">
    <property type="component" value="Unassembled WGS sequence"/>
</dbReference>
<comment type="caution">
    <text evidence="2">The sequence shown here is derived from an EMBL/GenBank/DDBJ whole genome shotgun (WGS) entry which is preliminary data.</text>
</comment>
<reference evidence="2 3" key="1">
    <citation type="submission" date="2024-04" db="EMBL/GenBank/DDBJ databases">
        <title>Novel genus in family Flammeovirgaceae.</title>
        <authorList>
            <person name="Nguyen T.H."/>
            <person name="Vuong T.Q."/>
            <person name="Le H."/>
            <person name="Kim S.-G."/>
        </authorList>
    </citation>
    <scope>NUCLEOTIDE SEQUENCE [LARGE SCALE GENOMIC DNA]</scope>
    <source>
        <strain evidence="2 3">JCM 23209</strain>
    </source>
</reference>
<evidence type="ECO:0000313" key="3">
    <source>
        <dbReference type="Proteomes" id="UP001403385"/>
    </source>
</evidence>
<dbReference type="AlphaFoldDB" id="A0AAW9S794"/>
<evidence type="ECO:0008006" key="4">
    <source>
        <dbReference type="Google" id="ProtNLM"/>
    </source>
</evidence>
<proteinExistence type="predicted"/>
<feature type="coiled-coil region" evidence="1">
    <location>
        <begin position="26"/>
        <end position="53"/>
    </location>
</feature>
<keyword evidence="3" id="KW-1185">Reference proteome</keyword>
<organism evidence="2 3">
    <name type="scientific">Rapidithrix thailandica</name>
    <dbReference type="NCBI Taxonomy" id="413964"/>
    <lineage>
        <taxon>Bacteria</taxon>
        <taxon>Pseudomonadati</taxon>
        <taxon>Bacteroidota</taxon>
        <taxon>Cytophagia</taxon>
        <taxon>Cytophagales</taxon>
        <taxon>Flammeovirgaceae</taxon>
        <taxon>Rapidithrix</taxon>
    </lineage>
</organism>
<evidence type="ECO:0000313" key="2">
    <source>
        <dbReference type="EMBL" id="MEN7548325.1"/>
    </source>
</evidence>
<sequence length="53" mass="6337">MNVKEIEQKIVELKGKQADYFKKKKAERNPSEIEEIRKELNELKSQAKEAYKK</sequence>